<dbReference type="PROSITE" id="PS00065">
    <property type="entry name" value="D_2_HYDROXYACID_DH_1"/>
    <property type="match status" value="1"/>
</dbReference>
<dbReference type="GO" id="GO:0016618">
    <property type="term" value="F:hydroxypyruvate reductase [NAD(P)H] activity"/>
    <property type="evidence" value="ECO:0007669"/>
    <property type="project" value="TreeGrafter"/>
</dbReference>
<evidence type="ECO:0000313" key="7">
    <source>
        <dbReference type="EMBL" id="NUZ08374.1"/>
    </source>
</evidence>
<protein>
    <submittedName>
        <fullName evidence="7">2-hydroxyacid dehydrogenase</fullName>
    </submittedName>
</protein>
<dbReference type="Proteomes" id="UP000529637">
    <property type="component" value="Unassembled WGS sequence"/>
</dbReference>
<evidence type="ECO:0000256" key="1">
    <source>
        <dbReference type="ARBA" id="ARBA00022857"/>
    </source>
</evidence>
<evidence type="ECO:0000256" key="4">
    <source>
        <dbReference type="RuleBase" id="RU003719"/>
    </source>
</evidence>
<comment type="caution">
    <text evidence="7">The sequence shown here is derived from an EMBL/GenBank/DDBJ whole genome shotgun (WGS) entry which is preliminary data.</text>
</comment>
<feature type="domain" description="D-isomer specific 2-hydroxyacid dehydrogenase catalytic" evidence="5">
    <location>
        <begin position="13"/>
        <end position="312"/>
    </location>
</feature>
<dbReference type="GO" id="GO:0030267">
    <property type="term" value="F:glyoxylate reductase (NADPH) activity"/>
    <property type="evidence" value="ECO:0007669"/>
    <property type="project" value="TreeGrafter"/>
</dbReference>
<sequence length="313" mass="33726">MRHRLLIQEGALSPTLQARLQERYETQQLPRPGAERDAFLAANGKGWEAIATTAGYGCDAQLASSLPDLKVVSSFGVGLDKFDLPALAERGIVVGYTPDVLNDAVADLAFALLLALSRRIVEADAFVRRGDWPSKPFPMATQVAGKKLGIVGLGRIGSVVARRASGFDMEVRYHNRNPVAGSPFVHEPTARGLARWADFLVIIAAGGPQARHLVTREVLEALGPRGYLINVSRGSVVDEAALIDHLQQKRIAGAGLDVFETEPQVPEALRQLDNVVLAPHIGSQTEETREAMAQRVIDNLEAYFAGRALPSAA</sequence>
<evidence type="ECO:0000256" key="3">
    <source>
        <dbReference type="ARBA" id="ARBA00023027"/>
    </source>
</evidence>
<reference evidence="7 8" key="1">
    <citation type="submission" date="2020-06" db="EMBL/GenBank/DDBJ databases">
        <title>Schlegella sp. ID0723 isolated from air conditioner.</title>
        <authorList>
            <person name="Kim D.Y."/>
            <person name="Kim D.-U."/>
        </authorList>
    </citation>
    <scope>NUCLEOTIDE SEQUENCE [LARGE SCALE GENOMIC DNA]</scope>
    <source>
        <strain evidence="7 8">ID0723</strain>
    </source>
</reference>
<organism evidence="7 8">
    <name type="scientific">Piscinibacter koreensis</name>
    <dbReference type="NCBI Taxonomy" id="2742824"/>
    <lineage>
        <taxon>Bacteria</taxon>
        <taxon>Pseudomonadati</taxon>
        <taxon>Pseudomonadota</taxon>
        <taxon>Betaproteobacteria</taxon>
        <taxon>Burkholderiales</taxon>
        <taxon>Sphaerotilaceae</taxon>
        <taxon>Piscinibacter</taxon>
    </lineage>
</organism>
<dbReference type="PANTHER" id="PTHR10996">
    <property type="entry name" value="2-HYDROXYACID DEHYDROGENASE-RELATED"/>
    <property type="match status" value="1"/>
</dbReference>
<dbReference type="AlphaFoldDB" id="A0A7Y6TYM6"/>
<dbReference type="GO" id="GO:0051287">
    <property type="term" value="F:NAD binding"/>
    <property type="evidence" value="ECO:0007669"/>
    <property type="project" value="InterPro"/>
</dbReference>
<dbReference type="InterPro" id="IPR029752">
    <property type="entry name" value="D-isomer_DH_CS1"/>
</dbReference>
<evidence type="ECO:0000256" key="2">
    <source>
        <dbReference type="ARBA" id="ARBA00023002"/>
    </source>
</evidence>
<feature type="domain" description="D-isomer specific 2-hydroxyacid dehydrogenase NAD-binding" evidence="6">
    <location>
        <begin position="110"/>
        <end position="282"/>
    </location>
</feature>
<dbReference type="InterPro" id="IPR006140">
    <property type="entry name" value="D-isomer_DH_NAD-bd"/>
</dbReference>
<dbReference type="GO" id="GO:0005829">
    <property type="term" value="C:cytosol"/>
    <property type="evidence" value="ECO:0007669"/>
    <property type="project" value="TreeGrafter"/>
</dbReference>
<dbReference type="Pfam" id="PF00389">
    <property type="entry name" value="2-Hacid_dh"/>
    <property type="match status" value="1"/>
</dbReference>
<dbReference type="CDD" id="cd12156">
    <property type="entry name" value="HPPR"/>
    <property type="match status" value="1"/>
</dbReference>
<keyword evidence="3" id="KW-0520">NAD</keyword>
<evidence type="ECO:0000259" key="5">
    <source>
        <dbReference type="Pfam" id="PF00389"/>
    </source>
</evidence>
<dbReference type="PANTHER" id="PTHR10996:SF178">
    <property type="entry name" value="2-HYDROXYACID DEHYDROGENASE YGL185C-RELATED"/>
    <property type="match status" value="1"/>
</dbReference>
<dbReference type="SUPFAM" id="SSF51735">
    <property type="entry name" value="NAD(P)-binding Rossmann-fold domains"/>
    <property type="match status" value="1"/>
</dbReference>
<dbReference type="InterPro" id="IPR050223">
    <property type="entry name" value="D-isomer_2-hydroxyacid_DH"/>
</dbReference>
<dbReference type="InterPro" id="IPR036291">
    <property type="entry name" value="NAD(P)-bd_dom_sf"/>
</dbReference>
<comment type="similarity">
    <text evidence="4">Belongs to the D-isomer specific 2-hydroxyacid dehydrogenase family.</text>
</comment>
<dbReference type="Gene3D" id="3.40.50.720">
    <property type="entry name" value="NAD(P)-binding Rossmann-like Domain"/>
    <property type="match status" value="2"/>
</dbReference>
<keyword evidence="8" id="KW-1185">Reference proteome</keyword>
<dbReference type="RefSeq" id="WP_176071207.1">
    <property type="nucleotide sequence ID" value="NZ_JABWMJ010000012.1"/>
</dbReference>
<accession>A0A7Y6TYM6</accession>
<dbReference type="Pfam" id="PF02826">
    <property type="entry name" value="2-Hacid_dh_C"/>
    <property type="match status" value="1"/>
</dbReference>
<dbReference type="SUPFAM" id="SSF52283">
    <property type="entry name" value="Formate/glycerate dehydrogenase catalytic domain-like"/>
    <property type="match status" value="1"/>
</dbReference>
<evidence type="ECO:0000313" key="8">
    <source>
        <dbReference type="Proteomes" id="UP000529637"/>
    </source>
</evidence>
<dbReference type="FunFam" id="3.40.50.720:FF:000213">
    <property type="entry name" value="Putative 2-hydroxyacid dehydrogenase"/>
    <property type="match status" value="1"/>
</dbReference>
<dbReference type="EMBL" id="JABWMJ010000012">
    <property type="protein sequence ID" value="NUZ08374.1"/>
    <property type="molecule type" value="Genomic_DNA"/>
</dbReference>
<name>A0A7Y6TYM6_9BURK</name>
<gene>
    <name evidence="7" type="ORF">HQN59_21710</name>
</gene>
<dbReference type="InterPro" id="IPR006139">
    <property type="entry name" value="D-isomer_2_OHA_DH_cat_dom"/>
</dbReference>
<evidence type="ECO:0000259" key="6">
    <source>
        <dbReference type="Pfam" id="PF02826"/>
    </source>
</evidence>
<keyword evidence="2 4" id="KW-0560">Oxidoreductase</keyword>
<keyword evidence="1" id="KW-0521">NADP</keyword>
<proteinExistence type="inferred from homology"/>